<keyword evidence="1" id="KW-0812">Transmembrane</keyword>
<feature type="transmembrane region" description="Helical" evidence="1">
    <location>
        <begin position="120"/>
        <end position="143"/>
    </location>
</feature>
<keyword evidence="1" id="KW-0472">Membrane</keyword>
<name>A0A9W8H8B0_9FUNG</name>
<accession>A0A9W8H8B0</accession>
<feature type="transmembrane region" description="Helical" evidence="1">
    <location>
        <begin position="46"/>
        <end position="67"/>
    </location>
</feature>
<keyword evidence="1" id="KW-1133">Transmembrane helix</keyword>
<reference evidence="2" key="1">
    <citation type="submission" date="2022-07" db="EMBL/GenBank/DDBJ databases">
        <title>Phylogenomic reconstructions and comparative analyses of Kickxellomycotina fungi.</title>
        <authorList>
            <person name="Reynolds N.K."/>
            <person name="Stajich J.E."/>
            <person name="Barry K."/>
            <person name="Grigoriev I.V."/>
            <person name="Crous P."/>
            <person name="Smith M.E."/>
        </authorList>
    </citation>
    <scope>NUCLEOTIDE SEQUENCE</scope>
    <source>
        <strain evidence="2">NBRC 105414</strain>
    </source>
</reference>
<proteinExistence type="predicted"/>
<feature type="transmembrane region" description="Helical" evidence="1">
    <location>
        <begin position="12"/>
        <end position="34"/>
    </location>
</feature>
<organism evidence="2 3">
    <name type="scientific">Coemansia javaensis</name>
    <dbReference type="NCBI Taxonomy" id="2761396"/>
    <lineage>
        <taxon>Eukaryota</taxon>
        <taxon>Fungi</taxon>
        <taxon>Fungi incertae sedis</taxon>
        <taxon>Zoopagomycota</taxon>
        <taxon>Kickxellomycotina</taxon>
        <taxon>Kickxellomycetes</taxon>
        <taxon>Kickxellales</taxon>
        <taxon>Kickxellaceae</taxon>
        <taxon>Coemansia</taxon>
    </lineage>
</organism>
<evidence type="ECO:0000313" key="2">
    <source>
        <dbReference type="EMBL" id="KAJ2778059.1"/>
    </source>
</evidence>
<sequence length="347" mass="37712">MARSQTGVYEAVVLGINTAAMALSLGAVVLVYINRTYAPIRCKNTPLIYALYVAMVMWYVGDIFVYQPSLVRASRGVCIVAASWMRVGLGMYSVVSCHIVRTYQYHRILQWRVPASGRHLLVPAVLWSIAPACYGVLAAALPAARGGQAYVGDPAACVAQKPLYFAGAGLLAGLLACSVYAMLVTDRTSVCFNERRELLVVNVCMIAVAAVQVALRWVPGVGDSGFAYNAGASLSDMLASQVSLLSLVAKPLYHCYVDREEYLARFLDRLEQEGRRAEHGVDQVVAPEPKREEEWAVRFRGYALHEASESSRSMAGVLLGFLRPGTPASQITLHAGSQPEAPRRVLV</sequence>
<protein>
    <submittedName>
        <fullName evidence="2">Uncharacterized protein</fullName>
    </submittedName>
</protein>
<dbReference type="Proteomes" id="UP001140217">
    <property type="component" value="Unassembled WGS sequence"/>
</dbReference>
<feature type="transmembrane region" description="Helical" evidence="1">
    <location>
        <begin position="197"/>
        <end position="218"/>
    </location>
</feature>
<dbReference type="EMBL" id="JANBUL010000252">
    <property type="protein sequence ID" value="KAJ2778059.1"/>
    <property type="molecule type" value="Genomic_DNA"/>
</dbReference>
<gene>
    <name evidence="2" type="ORF">H4R18_004829</name>
</gene>
<evidence type="ECO:0000313" key="3">
    <source>
        <dbReference type="Proteomes" id="UP001140217"/>
    </source>
</evidence>
<dbReference type="AlphaFoldDB" id="A0A9W8H8B0"/>
<comment type="caution">
    <text evidence="2">The sequence shown here is derived from an EMBL/GenBank/DDBJ whole genome shotgun (WGS) entry which is preliminary data.</text>
</comment>
<dbReference type="OrthoDB" id="5528677at2759"/>
<evidence type="ECO:0000256" key="1">
    <source>
        <dbReference type="SAM" id="Phobius"/>
    </source>
</evidence>
<keyword evidence="3" id="KW-1185">Reference proteome</keyword>
<feature type="transmembrane region" description="Helical" evidence="1">
    <location>
        <begin position="163"/>
        <end position="185"/>
    </location>
</feature>
<feature type="transmembrane region" description="Helical" evidence="1">
    <location>
        <begin position="79"/>
        <end position="100"/>
    </location>
</feature>